<dbReference type="NCBIfam" id="TIGR03187">
    <property type="entry name" value="DGQHR"/>
    <property type="match status" value="1"/>
</dbReference>
<evidence type="ECO:0000313" key="1">
    <source>
        <dbReference type="EMBL" id="AIM47892.1"/>
    </source>
</evidence>
<reference evidence="1" key="5">
    <citation type="journal article" date="2004" name="Plasmid">
        <title>The SHV-5 extended-spectrum beta-lactamase gene of pACM1 is located on the remnant of a compound transposon.</title>
        <authorList>
            <person name="Preston K.E."/>
            <person name="Venezia R.A."/>
            <person name="Stellrecht K.A."/>
        </authorList>
    </citation>
    <scope>NUCLEOTIDE SEQUENCE</scope>
    <source>
        <strain evidence="1">ATCC 51983</strain>
        <plasmid evidence="1">pACM1</plasmid>
    </source>
</reference>
<accession>A0A088FNP8</accession>
<keyword evidence="1" id="KW-0614">Plasmid</keyword>
<dbReference type="RefSeq" id="WP_031942497.1">
    <property type="nucleotide sequence ID" value="NC_024997.1"/>
</dbReference>
<name>A0A088FNP8_KLEOX</name>
<dbReference type="EMBL" id="KJ541681">
    <property type="protein sequence ID" value="AIM47892.1"/>
    <property type="molecule type" value="Genomic_DNA"/>
</dbReference>
<organism evidence="1">
    <name type="scientific">Klebsiella oxytoca</name>
    <dbReference type="NCBI Taxonomy" id="571"/>
    <lineage>
        <taxon>Bacteria</taxon>
        <taxon>Pseudomonadati</taxon>
        <taxon>Pseudomonadota</taxon>
        <taxon>Gammaproteobacteria</taxon>
        <taxon>Enterobacterales</taxon>
        <taxon>Enterobacteriaceae</taxon>
        <taxon>Klebsiella/Raoultella group</taxon>
        <taxon>Klebsiella</taxon>
    </lineage>
</organism>
<reference evidence="1" key="3">
    <citation type="journal article" date="2000" name="Plasmid">
        <title>Nucleotide sequence of a 7-kb fragment of pACM1 encoding an IncM DNA primase and other putative proteins associated with conjugation.</title>
        <authorList>
            <person name="Preston K.E."/>
            <person name="Radomski C.C."/>
            <person name="Venezia R.A."/>
        </authorList>
    </citation>
    <scope>NUCLEOTIDE SEQUENCE</scope>
    <source>
        <strain evidence="1">ATCC 51983</strain>
        <plasmid evidence="1">pACM1</plasmid>
    </source>
</reference>
<reference evidence="1" key="2">
    <citation type="journal article" date="1999" name="Plasmid">
        <title>The cassettes and 3' conserved segment of an integron from Klebsiella oxytoca plasmid pACM1.</title>
        <authorList>
            <person name="Preston K.E."/>
            <person name="Radomski C.C."/>
            <person name="Venezia R.A."/>
        </authorList>
    </citation>
    <scope>NUCLEOTIDE SEQUENCE</scope>
    <source>
        <strain evidence="1">ATCC 51983</strain>
        <plasmid evidence="1">pACM1</plasmid>
    </source>
</reference>
<dbReference type="Pfam" id="PF14072">
    <property type="entry name" value="DndB"/>
    <property type="match status" value="1"/>
</dbReference>
<geneLocation type="plasmid" evidence="1">
    <name>pACM1</name>
</geneLocation>
<sequence length="427" mass="47395">MNTDNYFFRVPATRGIQGGIEQYMLTVPMVVLRRILAMDNDGDVMDRSQREANKTRAKKIRNYVAGATSKRAPYILPSITGNIDSHVEFLPSELSPAVGILKIPMDADLKLFDGQHRALGIFEFVRDYSNTEDTISLLLTVGLPLELRQQFFADINNNASKPAAAISMAYNNNDPVNQLAMHLARTVTGLAGTVDFEHNVVPAKSSRLISFKALNDATKKMLNLRANSIPSTQQRDMAEKLWTAWAQAMRWNDIAQDDIAAEYRQEALGLHGIMINAIGMATARMLRHRTPESIENLLACAENGDNGFHYRESFVPECWEGKCVDPETGTIKTDRRALEATAEALQKLIDPFADALWLRAYLPAEEASDTALLKYAADIESYKQRTAVPMINIVEKLKALGDGEPQFRASVLASREGLSRYLAGAEG</sequence>
<protein>
    <recommendedName>
        <fullName evidence="2">DGQHR domain-containing protein</fullName>
    </recommendedName>
</protein>
<proteinExistence type="predicted"/>
<dbReference type="AlphaFoldDB" id="A0A088FNP8"/>
<reference evidence="1" key="1">
    <citation type="journal article" date="1997" name="Plasmid">
        <title>The resistance and integrase genes of pACM1, a conjugative multiple-resistance plasmid, from Klebsiella oxytoca.</title>
        <authorList>
            <person name="Preston K.E."/>
            <person name="Kacica M.A."/>
            <person name="Limberger R.J."/>
            <person name="Archinal W.A."/>
            <person name="Venezia R.A."/>
        </authorList>
    </citation>
    <scope>NUCLEOTIDE SEQUENCE</scope>
    <source>
        <strain evidence="1">ATCC 51983</strain>
        <plasmid evidence="1">pACM1</plasmid>
    </source>
</reference>
<dbReference type="CDD" id="cd16412">
    <property type="entry name" value="dndB"/>
    <property type="match status" value="1"/>
</dbReference>
<reference evidence="1" key="4">
    <citation type="journal article" date="2002" name="Plasmid">
        <title>Chromosomal sequences from Klebsiella pneumoniae flank the SHV-5 extended-spectrum beta-lactamase gene in pACM1.</title>
        <authorList>
            <person name="Preston K.E."/>
            <person name="Venezia R.A."/>
        </authorList>
    </citation>
    <scope>NUCLEOTIDE SEQUENCE</scope>
    <source>
        <strain evidence="1">ATCC 51983</strain>
        <plasmid evidence="1">pACM1</plasmid>
    </source>
</reference>
<dbReference type="InterPro" id="IPR017601">
    <property type="entry name" value="DGQHR-contain_dom"/>
</dbReference>
<dbReference type="InterPro" id="IPR017642">
    <property type="entry name" value="DNA_S_mod_DndB"/>
</dbReference>
<reference evidence="1" key="6">
    <citation type="journal article" date="2014" name="Plasmid">
        <title>The complete nucleotide sequence of the multi-drug resistance-encoding IncL/M plasmid pACM1.</title>
        <authorList>
            <person name="Preston K.E."/>
            <person name="Hitchcock S.A."/>
            <person name="Aziz A.Y."/>
            <person name="Tine J.A."/>
        </authorList>
    </citation>
    <scope>NUCLEOTIDE SEQUENCE</scope>
    <source>
        <strain evidence="1">ATCC 51983</strain>
        <plasmid evidence="1">pACM1</plasmid>
    </source>
</reference>
<evidence type="ECO:0008006" key="2">
    <source>
        <dbReference type="Google" id="ProtNLM"/>
    </source>
</evidence>